<keyword evidence="2" id="KW-0472">Membrane</keyword>
<organism evidence="3 4">
    <name type="scientific">Podila verticillata NRRL 6337</name>
    <dbReference type="NCBI Taxonomy" id="1069443"/>
    <lineage>
        <taxon>Eukaryota</taxon>
        <taxon>Fungi</taxon>
        <taxon>Fungi incertae sedis</taxon>
        <taxon>Mucoromycota</taxon>
        <taxon>Mortierellomycotina</taxon>
        <taxon>Mortierellomycetes</taxon>
        <taxon>Mortierellales</taxon>
        <taxon>Mortierellaceae</taxon>
        <taxon>Podila</taxon>
    </lineage>
</organism>
<feature type="region of interest" description="Disordered" evidence="1">
    <location>
        <begin position="1"/>
        <end position="20"/>
    </location>
</feature>
<feature type="compositionally biased region" description="Low complexity" evidence="1">
    <location>
        <begin position="1"/>
        <end position="14"/>
    </location>
</feature>
<proteinExistence type="predicted"/>
<feature type="transmembrane region" description="Helical" evidence="2">
    <location>
        <begin position="124"/>
        <end position="145"/>
    </location>
</feature>
<dbReference type="OrthoDB" id="2345651at2759"/>
<dbReference type="AlphaFoldDB" id="A0A086TK64"/>
<name>A0A086TK64_9FUNG</name>
<accession>A0A086TK64</accession>
<evidence type="ECO:0000313" key="3">
    <source>
        <dbReference type="EMBL" id="KFH62341.1"/>
    </source>
</evidence>
<feature type="transmembrane region" description="Helical" evidence="2">
    <location>
        <begin position="84"/>
        <end position="104"/>
    </location>
</feature>
<sequence>MVNKAPKPAKAPKAPKTDKRALRAERQNPMFGEGSLFQRSQQFVKENDAKPFRDFGYFVITFLSFFIWRLSAAIQSNHAGGIGVWSFFVFGTIILLNIWSYFLVMVCAKRRGDIGIVRIVDDDIIRFIWMSGLFGAWAAILYFRYKGEDPKFYLKAVGATIFNVFWAAIAVKYYL</sequence>
<evidence type="ECO:0000256" key="2">
    <source>
        <dbReference type="SAM" id="Phobius"/>
    </source>
</evidence>
<keyword evidence="4" id="KW-1185">Reference proteome</keyword>
<feature type="transmembrane region" description="Helical" evidence="2">
    <location>
        <begin position="55"/>
        <end position="72"/>
    </location>
</feature>
<gene>
    <name evidence="3" type="ORF">MVEG_11551</name>
</gene>
<protein>
    <submittedName>
        <fullName evidence="3">Uncharacterized protein</fullName>
    </submittedName>
</protein>
<feature type="transmembrane region" description="Helical" evidence="2">
    <location>
        <begin position="152"/>
        <end position="174"/>
    </location>
</feature>
<dbReference type="EMBL" id="KN042432">
    <property type="protein sequence ID" value="KFH62341.1"/>
    <property type="molecule type" value="Genomic_DNA"/>
</dbReference>
<reference evidence="3 4" key="1">
    <citation type="submission" date="2011-02" db="EMBL/GenBank/DDBJ databases">
        <title>The Genome Sequence of Mortierella verticillata NRRL 6337.</title>
        <authorList>
            <consortium name="The Broad Institute Genome Sequencing Platform"/>
            <person name="Russ C."/>
            <person name="Cuomo C."/>
            <person name="Burger G."/>
            <person name="Gray M.W."/>
            <person name="Holland P.W.H."/>
            <person name="King N."/>
            <person name="Lang F.B.F."/>
            <person name="Roger A.J."/>
            <person name="Ruiz-Trillo I."/>
            <person name="Young S.K."/>
            <person name="Zeng Q."/>
            <person name="Gargeya S."/>
            <person name="Alvarado L."/>
            <person name="Berlin A."/>
            <person name="Chapman S.B."/>
            <person name="Chen Z."/>
            <person name="Freedman E."/>
            <person name="Gellesch M."/>
            <person name="Goldberg J."/>
            <person name="Griggs A."/>
            <person name="Gujja S."/>
            <person name="Heilman E."/>
            <person name="Heiman D."/>
            <person name="Howarth C."/>
            <person name="Mehta T."/>
            <person name="Neiman D."/>
            <person name="Pearson M."/>
            <person name="Roberts A."/>
            <person name="Saif S."/>
            <person name="Shea T."/>
            <person name="Shenoy N."/>
            <person name="Sisk P."/>
            <person name="Stolte C."/>
            <person name="Sykes S."/>
            <person name="White J."/>
            <person name="Yandava C."/>
            <person name="Haas B."/>
            <person name="Nusbaum C."/>
            <person name="Birren B."/>
        </authorList>
    </citation>
    <scope>NUCLEOTIDE SEQUENCE [LARGE SCALE GENOMIC DNA]</scope>
    <source>
        <strain evidence="3 4">NRRL 6337</strain>
    </source>
</reference>
<dbReference type="Proteomes" id="UP000243308">
    <property type="component" value="Unassembled WGS sequence"/>
</dbReference>
<evidence type="ECO:0000256" key="1">
    <source>
        <dbReference type="SAM" id="MobiDB-lite"/>
    </source>
</evidence>
<keyword evidence="2" id="KW-1133">Transmembrane helix</keyword>
<evidence type="ECO:0000313" key="4">
    <source>
        <dbReference type="Proteomes" id="UP000243308"/>
    </source>
</evidence>
<keyword evidence="2" id="KW-0812">Transmembrane</keyword>